<comment type="caution">
    <text evidence="2">The sequence shown here is derived from an EMBL/GenBank/DDBJ whole genome shotgun (WGS) entry which is preliminary data.</text>
</comment>
<evidence type="ECO:0000256" key="1">
    <source>
        <dbReference type="SAM" id="MobiDB-lite"/>
    </source>
</evidence>
<evidence type="ECO:0000313" key="3">
    <source>
        <dbReference type="Proteomes" id="UP000092124"/>
    </source>
</evidence>
<protein>
    <recommendedName>
        <fullName evidence="4">40S ribosomal protein SA C-terminal domain-containing protein</fullName>
    </recommendedName>
</protein>
<feature type="non-terminal residue" evidence="2">
    <location>
        <position position="1"/>
    </location>
</feature>
<dbReference type="Proteomes" id="UP000092124">
    <property type="component" value="Unassembled WGS sequence"/>
</dbReference>
<dbReference type="Gene3D" id="3.40.50.10490">
    <property type="entry name" value="Glucose-6-phosphate isomerase like protein, domain 1"/>
    <property type="match status" value="1"/>
</dbReference>
<proteinExistence type="predicted"/>
<evidence type="ECO:0000313" key="2">
    <source>
        <dbReference type="EMBL" id="OBS57162.1"/>
    </source>
</evidence>
<feature type="region of interest" description="Disordered" evidence="1">
    <location>
        <begin position="117"/>
        <end position="141"/>
    </location>
</feature>
<feature type="region of interest" description="Disordered" evidence="1">
    <location>
        <begin position="24"/>
        <end position="47"/>
    </location>
</feature>
<name>A0A1A6FVL5_NEOLE</name>
<reference evidence="2 3" key="1">
    <citation type="submission" date="2016-06" db="EMBL/GenBank/DDBJ databases">
        <title>The Draft Genome Sequence and Annotation of the Desert Woodrat Neotoma lepida.</title>
        <authorList>
            <person name="Campbell M."/>
            <person name="Oakeson K.F."/>
            <person name="Yandell M."/>
            <person name="Halpert J.R."/>
            <person name="Dearing D."/>
        </authorList>
    </citation>
    <scope>NUCLEOTIDE SEQUENCE [LARGE SCALE GENOMIC DNA]</scope>
    <source>
        <strain evidence="2">417</strain>
        <tissue evidence="2">Liver</tissue>
    </source>
</reference>
<accession>A0A1A6FVL5</accession>
<organism evidence="2 3">
    <name type="scientific">Neotoma lepida</name>
    <name type="common">Desert woodrat</name>
    <dbReference type="NCBI Taxonomy" id="56216"/>
    <lineage>
        <taxon>Eukaryota</taxon>
        <taxon>Metazoa</taxon>
        <taxon>Chordata</taxon>
        <taxon>Craniata</taxon>
        <taxon>Vertebrata</taxon>
        <taxon>Euteleostomi</taxon>
        <taxon>Mammalia</taxon>
        <taxon>Eutheria</taxon>
        <taxon>Euarchontoglires</taxon>
        <taxon>Glires</taxon>
        <taxon>Rodentia</taxon>
        <taxon>Myomorpha</taxon>
        <taxon>Muroidea</taxon>
        <taxon>Cricetidae</taxon>
        <taxon>Neotominae</taxon>
        <taxon>Neotoma</taxon>
    </lineage>
</organism>
<dbReference type="EMBL" id="LZPO01117389">
    <property type="protein sequence ID" value="OBS57162.1"/>
    <property type="molecule type" value="Genomic_DNA"/>
</dbReference>
<sequence>LRLHPSATHSSSCLDSWPVLPLQQPSTGPQAAEPAPSKPAKHSSSLEKLKTTPLAYLSGIPETRHSINMVIDYEEIGSLLRYVDIAIPCTKGAYSLGLMWWMLARKVFQIDPEEIEKEKQPVTEEEFQGEWTAPAPEFTAA</sequence>
<feature type="non-terminal residue" evidence="2">
    <location>
        <position position="141"/>
    </location>
</feature>
<keyword evidence="3" id="KW-1185">Reference proteome</keyword>
<dbReference type="STRING" id="56216.A0A1A6FVL5"/>
<dbReference type="AlphaFoldDB" id="A0A1A6FVL5"/>
<gene>
    <name evidence="2" type="ORF">A6R68_11713</name>
</gene>
<evidence type="ECO:0008006" key="4">
    <source>
        <dbReference type="Google" id="ProtNLM"/>
    </source>
</evidence>